<evidence type="ECO:0000313" key="2">
    <source>
        <dbReference type="Proteomes" id="UP000183794"/>
    </source>
</evidence>
<gene>
    <name evidence="1" type="ORF">NVI5450_0952</name>
</gene>
<proteinExistence type="predicted"/>
<reference evidence="1 2" key="1">
    <citation type="submission" date="2016-11" db="EMBL/GenBank/DDBJ databases">
        <authorList>
            <person name="Jaros S."/>
            <person name="Januszkiewicz K."/>
            <person name="Wedrychowicz H."/>
        </authorList>
    </citation>
    <scope>NUCLEOTIDE SEQUENCE [LARGE SCALE GENOMIC DNA]</scope>
    <source>
        <strain evidence="1">NVI 5450</strain>
    </source>
</reference>
<protein>
    <recommendedName>
        <fullName evidence="3">Transcriptional regulator VspR</fullName>
    </recommendedName>
</protein>
<accession>A0A1L0AMX1</accession>
<organism evidence="1 2">
    <name type="scientific">Moritella viscosa</name>
    <dbReference type="NCBI Taxonomy" id="80854"/>
    <lineage>
        <taxon>Bacteria</taxon>
        <taxon>Pseudomonadati</taxon>
        <taxon>Pseudomonadota</taxon>
        <taxon>Gammaproteobacteria</taxon>
        <taxon>Alteromonadales</taxon>
        <taxon>Moritellaceae</taxon>
        <taxon>Moritella</taxon>
    </lineage>
</organism>
<dbReference type="Proteomes" id="UP000183794">
    <property type="component" value="Unassembled WGS sequence"/>
</dbReference>
<sequence length="178" mass="20535">MPKKPLKVTTSIYSIFIADDFNNFTVSELRNVYMETTGEIDPVLSRKIVYRQILRLQKLGMLEKTDSESVKEHRYNKTNVFLQVGLTTEKINSKKTRRLLAKSPEKITSSLLDERLKQCKVNLIASIAESEEYMTLCKSLPELKEYLESNYLQSSEQSSRLSGQIKAIKSVISYQKKQ</sequence>
<evidence type="ECO:0000313" key="1">
    <source>
        <dbReference type="EMBL" id="SGY89121.1"/>
    </source>
</evidence>
<dbReference type="RefSeq" id="WP_075518028.1">
    <property type="nucleotide sequence ID" value="NZ_FPLD01000035.1"/>
</dbReference>
<name>A0A1L0AMX1_9GAMM</name>
<dbReference type="EMBL" id="FPLD01000035">
    <property type="protein sequence ID" value="SGY89121.1"/>
    <property type="molecule type" value="Genomic_DNA"/>
</dbReference>
<dbReference type="AlphaFoldDB" id="A0A1L0AMX1"/>
<dbReference type="OrthoDB" id="9128705at2"/>
<evidence type="ECO:0008006" key="3">
    <source>
        <dbReference type="Google" id="ProtNLM"/>
    </source>
</evidence>